<evidence type="ECO:0000313" key="1">
    <source>
        <dbReference type="EMBL" id="KAL2466070.1"/>
    </source>
</evidence>
<dbReference type="AlphaFoldDB" id="A0ABD1PQ74"/>
<name>A0ABD1PQ74_9LAMI</name>
<evidence type="ECO:0000313" key="2">
    <source>
        <dbReference type="Proteomes" id="UP001604336"/>
    </source>
</evidence>
<sequence length="152" mass="16741">MPINSGSGELSGAVVAKSFRELSPELVEVLPIRRIDTCTGEEISIAGYDGLGLVEGGLGATILAFVDRWAVMEFLSIVNETDLESLRQTFRVPEDIHFHVPEPSERAYCPREGCVDLHIQSFNAGMRLPLDPFYRHVLRVCSLAPIQMALNG</sequence>
<accession>A0ABD1PQ74</accession>
<organism evidence="1 2">
    <name type="scientific">Abeliophyllum distichum</name>
    <dbReference type="NCBI Taxonomy" id="126358"/>
    <lineage>
        <taxon>Eukaryota</taxon>
        <taxon>Viridiplantae</taxon>
        <taxon>Streptophyta</taxon>
        <taxon>Embryophyta</taxon>
        <taxon>Tracheophyta</taxon>
        <taxon>Spermatophyta</taxon>
        <taxon>Magnoliopsida</taxon>
        <taxon>eudicotyledons</taxon>
        <taxon>Gunneridae</taxon>
        <taxon>Pentapetalae</taxon>
        <taxon>asterids</taxon>
        <taxon>lamiids</taxon>
        <taxon>Lamiales</taxon>
        <taxon>Oleaceae</taxon>
        <taxon>Forsythieae</taxon>
        <taxon>Abeliophyllum</taxon>
    </lineage>
</organism>
<keyword evidence="2" id="KW-1185">Reference proteome</keyword>
<reference evidence="2" key="1">
    <citation type="submission" date="2024-07" db="EMBL/GenBank/DDBJ databases">
        <title>Two chromosome-level genome assemblies of Korean endemic species Abeliophyllum distichum and Forsythia ovata (Oleaceae).</title>
        <authorList>
            <person name="Jang H."/>
        </authorList>
    </citation>
    <scope>NUCLEOTIDE SEQUENCE [LARGE SCALE GENOMIC DNA]</scope>
</reference>
<gene>
    <name evidence="1" type="ORF">Adt_41921</name>
</gene>
<proteinExistence type="predicted"/>
<dbReference type="EMBL" id="JBFOLK010000013">
    <property type="protein sequence ID" value="KAL2466070.1"/>
    <property type="molecule type" value="Genomic_DNA"/>
</dbReference>
<dbReference type="Proteomes" id="UP001604336">
    <property type="component" value="Unassembled WGS sequence"/>
</dbReference>
<comment type="caution">
    <text evidence="1">The sequence shown here is derived from an EMBL/GenBank/DDBJ whole genome shotgun (WGS) entry which is preliminary data.</text>
</comment>
<protein>
    <submittedName>
        <fullName evidence="1">Uncharacterized protein</fullName>
    </submittedName>
</protein>